<evidence type="ECO:0000313" key="2">
    <source>
        <dbReference type="Proteomes" id="UP000307943"/>
    </source>
</evidence>
<organism evidence="1 2">
    <name type="scientific">Paenibacillus hemerocallicola</name>
    <dbReference type="NCBI Taxonomy" id="1172614"/>
    <lineage>
        <taxon>Bacteria</taxon>
        <taxon>Bacillati</taxon>
        <taxon>Bacillota</taxon>
        <taxon>Bacilli</taxon>
        <taxon>Bacillales</taxon>
        <taxon>Paenibacillaceae</taxon>
        <taxon>Paenibacillus</taxon>
    </lineage>
</organism>
<dbReference type="RefSeq" id="WP_139604660.1">
    <property type="nucleotide sequence ID" value="NZ_VDCQ01000037.1"/>
</dbReference>
<keyword evidence="2" id="KW-1185">Reference proteome</keyword>
<comment type="caution">
    <text evidence="1">The sequence shown here is derived from an EMBL/GenBank/DDBJ whole genome shotgun (WGS) entry which is preliminary data.</text>
</comment>
<protein>
    <submittedName>
        <fullName evidence="1">Uncharacterized protein</fullName>
    </submittedName>
</protein>
<dbReference type="EMBL" id="VDCQ01000037">
    <property type="protein sequence ID" value="TNJ63804.1"/>
    <property type="molecule type" value="Genomic_DNA"/>
</dbReference>
<dbReference type="AlphaFoldDB" id="A0A5C4T3Z6"/>
<dbReference type="OrthoDB" id="284716at2"/>
<evidence type="ECO:0000313" key="1">
    <source>
        <dbReference type="EMBL" id="TNJ63804.1"/>
    </source>
</evidence>
<dbReference type="Gene3D" id="3.40.50.450">
    <property type="match status" value="1"/>
</dbReference>
<sequence length="297" mass="33913">MSSKRCLFCDKVVPIRPKGEYDCYVGCSCAPEGSYNLLRDSYEHFVLLSYQIKRQMFPIISGYIRELTDNEEAVALSVEDIEAIRNSPRIPATVEQKESLMLKYLFRRSDKPFDPVVLGPLADHCNLTYSPSMQELVYIIEKLRDEKLLERIGTTFKLTEKGWSAAKEKSNGKRSKPCFVMIPEQAGIRESWSEKVIPAIERFGYAPHVFEPSKWKKVDDSTIRLISESKLFIADLSGQCPEVYFAGGLALGMEIPVICSVKREYTDALPVMSMQFRPIGWENADELAELMQQRLRA</sequence>
<dbReference type="Proteomes" id="UP000307943">
    <property type="component" value="Unassembled WGS sequence"/>
</dbReference>
<name>A0A5C4T3Z6_9BACL</name>
<accession>A0A5C4T3Z6</accession>
<proteinExistence type="predicted"/>
<reference evidence="1 2" key="1">
    <citation type="submission" date="2019-05" db="EMBL/GenBank/DDBJ databases">
        <title>We sequenced the genome of Paenibacillus hemerocallicola KCTC 33185 for further insight into its adaptation and study the phylogeny of Paenibacillus.</title>
        <authorList>
            <person name="Narsing Rao M.P."/>
        </authorList>
    </citation>
    <scope>NUCLEOTIDE SEQUENCE [LARGE SCALE GENOMIC DNA]</scope>
    <source>
        <strain evidence="1 2">KCTC 33185</strain>
    </source>
</reference>
<gene>
    <name evidence="1" type="ORF">FE784_23290</name>
</gene>